<dbReference type="AlphaFoldDB" id="A0AAJ1CFX3"/>
<name>A0AAJ1CFX3_9BACT</name>
<dbReference type="EMBL" id="JANGBQ010000024">
    <property type="protein sequence ID" value="MCQ5083849.1"/>
    <property type="molecule type" value="Genomic_DNA"/>
</dbReference>
<gene>
    <name evidence="1" type="ORF">NE651_13245</name>
</gene>
<dbReference type="InterPro" id="IPR027417">
    <property type="entry name" value="P-loop_NTPase"/>
</dbReference>
<evidence type="ECO:0008006" key="3">
    <source>
        <dbReference type="Google" id="ProtNLM"/>
    </source>
</evidence>
<organism evidence="1 2">
    <name type="scientific">Alistipes onderdonkii</name>
    <dbReference type="NCBI Taxonomy" id="328813"/>
    <lineage>
        <taxon>Bacteria</taxon>
        <taxon>Pseudomonadati</taxon>
        <taxon>Bacteroidota</taxon>
        <taxon>Bacteroidia</taxon>
        <taxon>Bacteroidales</taxon>
        <taxon>Rikenellaceae</taxon>
        <taxon>Alistipes</taxon>
    </lineage>
</organism>
<sequence>MTTAERLLAGIKESASRASIARPFEIDMREQQVAEAITYLFSLQCAQTGKVADISPMVVKAIEKAAHWLVNPERVSLKILGTPGTGKTTLLYAIREFIWRYNQTQPFGRVGLRIHPALMIVDAFQRKDANLDLNMAVSIPVLAIDDVGVEATEIKYYGSELRPVTDIILHRSNENKPTIIVSNFGEPDFLAKYGERVFDRLKDMTTILMTGESNRRNK</sequence>
<reference evidence="1" key="1">
    <citation type="submission" date="2022-06" db="EMBL/GenBank/DDBJ databases">
        <title>Isolation of gut microbiota from human fecal samples.</title>
        <authorList>
            <person name="Pamer E.G."/>
            <person name="Barat B."/>
            <person name="Waligurski E."/>
            <person name="Medina S."/>
            <person name="Paddock L."/>
            <person name="Mostad J."/>
        </authorList>
    </citation>
    <scope>NUCLEOTIDE SEQUENCE</scope>
    <source>
        <strain evidence="1">DFI.6.22</strain>
    </source>
</reference>
<evidence type="ECO:0000313" key="1">
    <source>
        <dbReference type="EMBL" id="MCQ5083849.1"/>
    </source>
</evidence>
<proteinExistence type="predicted"/>
<comment type="caution">
    <text evidence="1">The sequence shown here is derived from an EMBL/GenBank/DDBJ whole genome shotgun (WGS) entry which is preliminary data.</text>
</comment>
<dbReference type="RefSeq" id="WP_256166543.1">
    <property type="nucleotide sequence ID" value="NZ_JANGBQ010000024.1"/>
</dbReference>
<protein>
    <recommendedName>
        <fullName evidence="3">ATP-binding protein</fullName>
    </recommendedName>
</protein>
<dbReference type="SUPFAM" id="SSF52540">
    <property type="entry name" value="P-loop containing nucleoside triphosphate hydrolases"/>
    <property type="match status" value="1"/>
</dbReference>
<evidence type="ECO:0000313" key="2">
    <source>
        <dbReference type="Proteomes" id="UP001205035"/>
    </source>
</evidence>
<accession>A0AAJ1CFX3</accession>
<dbReference type="Gene3D" id="3.40.50.300">
    <property type="entry name" value="P-loop containing nucleotide triphosphate hydrolases"/>
    <property type="match status" value="1"/>
</dbReference>
<dbReference type="Proteomes" id="UP001205035">
    <property type="component" value="Unassembled WGS sequence"/>
</dbReference>